<dbReference type="AlphaFoldDB" id="A0A0V8RS68"/>
<keyword evidence="2" id="KW-1133">Transmembrane helix</keyword>
<organism evidence="4 5">
    <name type="scientific">Schaalia odontolytica</name>
    <dbReference type="NCBI Taxonomy" id="1660"/>
    <lineage>
        <taxon>Bacteria</taxon>
        <taxon>Bacillati</taxon>
        <taxon>Actinomycetota</taxon>
        <taxon>Actinomycetes</taxon>
        <taxon>Actinomycetales</taxon>
        <taxon>Actinomycetaceae</taxon>
        <taxon>Schaalia</taxon>
    </lineage>
</organism>
<protein>
    <recommendedName>
        <fullName evidence="3">DUF7847 domain-containing protein</fullName>
    </recommendedName>
</protein>
<dbReference type="InterPro" id="IPR057169">
    <property type="entry name" value="DUF7847"/>
</dbReference>
<evidence type="ECO:0000256" key="2">
    <source>
        <dbReference type="SAM" id="Phobius"/>
    </source>
</evidence>
<dbReference type="PANTHER" id="PTHR33133">
    <property type="entry name" value="OS08G0107100 PROTEIN-RELATED"/>
    <property type="match status" value="1"/>
</dbReference>
<feature type="transmembrane region" description="Helical" evidence="2">
    <location>
        <begin position="245"/>
        <end position="277"/>
    </location>
</feature>
<feature type="domain" description="DUF7847" evidence="3">
    <location>
        <begin position="125"/>
        <end position="412"/>
    </location>
</feature>
<feature type="transmembrane region" description="Helical" evidence="2">
    <location>
        <begin position="381"/>
        <end position="404"/>
    </location>
</feature>
<evidence type="ECO:0000313" key="4">
    <source>
        <dbReference type="EMBL" id="KSW10956.1"/>
    </source>
</evidence>
<feature type="transmembrane region" description="Helical" evidence="2">
    <location>
        <begin position="143"/>
        <end position="165"/>
    </location>
</feature>
<evidence type="ECO:0000313" key="5">
    <source>
        <dbReference type="Proteomes" id="UP000054686"/>
    </source>
</evidence>
<sequence length="431" mass="45895">MSSPWTSPDPSAPYQGWTPQPQTGEPTPQQGYGAQPAYGAQQGYAAPQGYGAQQGYAAPQAAQGYGAQQGYPGYTAPQAAQGYGAQPSYGAQPGYNAQPGASGYSTTNRWGWQAKPGIIPLRPLTIGDLFSGAFEAIRSNPKVLFGFTVVIMLLVSLIASVSILLSGLGYESVTGAANDPQALQRSTTDEANALLLRMISSMVQWIVTFAGTSILTGLLASTVSQMTVGRKLTLSEAWAMTRKRLGSLIGSFALTALITATPIVLWIVAVFVSIAVVDGNRDMWWLALLTFAAIIPIFILLYFFQVKLLFAPMCAVLEEIGPVASLKRSWSLVKGEFWPTLGRFLLMNLVIGFIGGFIGFIIGLIGGLFTLAVTNDPSSPIGLAISMFFVMLGSGLLLPFSAAFETLMYTDLRIRKENFAAVLAQAGAQQQ</sequence>
<feature type="region of interest" description="Disordered" evidence="1">
    <location>
        <begin position="1"/>
        <end position="40"/>
    </location>
</feature>
<dbReference type="OrthoDB" id="121140at2"/>
<dbReference type="EMBL" id="LLVT01000002">
    <property type="protein sequence ID" value="KSW10956.1"/>
    <property type="molecule type" value="Genomic_DNA"/>
</dbReference>
<keyword evidence="2" id="KW-0812">Transmembrane</keyword>
<dbReference type="Pfam" id="PF25231">
    <property type="entry name" value="DUF7847"/>
    <property type="match status" value="1"/>
</dbReference>
<dbReference type="Proteomes" id="UP000054686">
    <property type="component" value="Unassembled WGS sequence"/>
</dbReference>
<feature type="transmembrane region" description="Helical" evidence="2">
    <location>
        <begin position="202"/>
        <end position="224"/>
    </location>
</feature>
<dbReference type="PANTHER" id="PTHR33133:SF1">
    <property type="entry name" value="EXPRESSED PROTEIN-RELATED"/>
    <property type="match status" value="1"/>
</dbReference>
<feature type="transmembrane region" description="Helical" evidence="2">
    <location>
        <begin position="283"/>
        <end position="304"/>
    </location>
</feature>
<proteinExistence type="predicted"/>
<gene>
    <name evidence="4" type="ORF">APY09_05635</name>
</gene>
<keyword evidence="2" id="KW-0472">Membrane</keyword>
<feature type="transmembrane region" description="Helical" evidence="2">
    <location>
        <begin position="344"/>
        <end position="369"/>
    </location>
</feature>
<feature type="compositionally biased region" description="Low complexity" evidence="1">
    <location>
        <begin position="15"/>
        <end position="40"/>
    </location>
</feature>
<name>A0A0V8RS68_9ACTO</name>
<comment type="caution">
    <text evidence="4">The sequence shown here is derived from an EMBL/GenBank/DDBJ whole genome shotgun (WGS) entry which is preliminary data.</text>
</comment>
<dbReference type="RefSeq" id="WP_060566590.1">
    <property type="nucleotide sequence ID" value="NZ_CP040006.1"/>
</dbReference>
<evidence type="ECO:0000259" key="3">
    <source>
        <dbReference type="Pfam" id="PF25231"/>
    </source>
</evidence>
<evidence type="ECO:0000256" key="1">
    <source>
        <dbReference type="SAM" id="MobiDB-lite"/>
    </source>
</evidence>
<accession>A0A0V8RS68</accession>
<reference evidence="4 5" key="1">
    <citation type="submission" date="2015-10" db="EMBL/GenBank/DDBJ databases">
        <title>Draft Genome of Actinomyces odontolyticus subsp. actinosynbacter strain XH001.</title>
        <authorList>
            <person name="Mclean J.S."/>
            <person name="He X."/>
        </authorList>
    </citation>
    <scope>NUCLEOTIDE SEQUENCE [LARGE SCALE GENOMIC DNA]</scope>
    <source>
        <strain evidence="4 5">XH001</strain>
    </source>
</reference>